<dbReference type="Pfam" id="PF00646">
    <property type="entry name" value="F-box"/>
    <property type="match status" value="1"/>
</dbReference>
<proteinExistence type="predicted"/>
<accession>A0AA88SMR1</accession>
<name>A0AA88SMR1_9ASTE</name>
<evidence type="ECO:0000313" key="3">
    <source>
        <dbReference type="Proteomes" id="UP001187471"/>
    </source>
</evidence>
<protein>
    <recommendedName>
        <fullName evidence="1">F-box domain-containing protein</fullName>
    </recommendedName>
</protein>
<evidence type="ECO:0000259" key="1">
    <source>
        <dbReference type="SMART" id="SM00256"/>
    </source>
</evidence>
<dbReference type="PANTHER" id="PTHR31672:SF13">
    <property type="entry name" value="F-BOX PROTEIN CPR30-LIKE"/>
    <property type="match status" value="1"/>
</dbReference>
<dbReference type="InterPro" id="IPR056592">
    <property type="entry name" value="Beta-prop_At3g26010-like"/>
</dbReference>
<dbReference type="Proteomes" id="UP001187471">
    <property type="component" value="Unassembled WGS sequence"/>
</dbReference>
<dbReference type="EMBL" id="JAVXUO010000180">
    <property type="protein sequence ID" value="KAK2994675.1"/>
    <property type="molecule type" value="Genomic_DNA"/>
</dbReference>
<dbReference type="InterPro" id="IPR050796">
    <property type="entry name" value="SCF_F-box_component"/>
</dbReference>
<keyword evidence="3" id="KW-1185">Reference proteome</keyword>
<organism evidence="2 3">
    <name type="scientific">Escallonia rubra</name>
    <dbReference type="NCBI Taxonomy" id="112253"/>
    <lineage>
        <taxon>Eukaryota</taxon>
        <taxon>Viridiplantae</taxon>
        <taxon>Streptophyta</taxon>
        <taxon>Embryophyta</taxon>
        <taxon>Tracheophyta</taxon>
        <taxon>Spermatophyta</taxon>
        <taxon>Magnoliopsida</taxon>
        <taxon>eudicotyledons</taxon>
        <taxon>Gunneridae</taxon>
        <taxon>Pentapetalae</taxon>
        <taxon>asterids</taxon>
        <taxon>campanulids</taxon>
        <taxon>Escalloniales</taxon>
        <taxon>Escalloniaceae</taxon>
        <taxon>Escallonia</taxon>
    </lineage>
</organism>
<dbReference type="Pfam" id="PF24750">
    <property type="entry name" value="b-prop_At3g26010-like"/>
    <property type="match status" value="1"/>
</dbReference>
<gene>
    <name evidence="2" type="ORF">RJ640_026154</name>
</gene>
<comment type="caution">
    <text evidence="2">The sequence shown here is derived from an EMBL/GenBank/DDBJ whole genome shotgun (WGS) entry which is preliminary data.</text>
</comment>
<dbReference type="SMART" id="SM00256">
    <property type="entry name" value="FBOX"/>
    <property type="match status" value="1"/>
</dbReference>
<feature type="domain" description="F-box" evidence="1">
    <location>
        <begin position="3"/>
        <end position="43"/>
    </location>
</feature>
<dbReference type="AlphaFoldDB" id="A0AA88SMR1"/>
<dbReference type="InterPro" id="IPR036047">
    <property type="entry name" value="F-box-like_dom_sf"/>
</dbReference>
<dbReference type="InterPro" id="IPR001810">
    <property type="entry name" value="F-box_dom"/>
</dbReference>
<dbReference type="PANTHER" id="PTHR31672">
    <property type="entry name" value="BNACNNG10540D PROTEIN"/>
    <property type="match status" value="1"/>
</dbReference>
<dbReference type="SUPFAM" id="SSF81383">
    <property type="entry name" value="F-box domain"/>
    <property type="match status" value="1"/>
</dbReference>
<reference evidence="2" key="1">
    <citation type="submission" date="2022-12" db="EMBL/GenBank/DDBJ databases">
        <title>Draft genome assemblies for two species of Escallonia (Escalloniales).</title>
        <authorList>
            <person name="Chanderbali A."/>
            <person name="Dervinis C."/>
            <person name="Anghel I."/>
            <person name="Soltis D."/>
            <person name="Soltis P."/>
            <person name="Zapata F."/>
        </authorList>
    </citation>
    <scope>NUCLEOTIDE SEQUENCE</scope>
    <source>
        <strain evidence="2">UCBG92.1500</strain>
        <tissue evidence="2">Leaf</tissue>
    </source>
</reference>
<evidence type="ECO:0000313" key="2">
    <source>
        <dbReference type="EMBL" id="KAK2994675.1"/>
    </source>
</evidence>
<sequence>MALNAETFEEVFSNLPAKALCRFKSVCKGCNELTGDDFFLKKHSTNMQSLEDSCFFLQANFPSAVELHSLVRTDRLSCGVPVGSLYHLSNTGQVLASNNGLVCCKNTEDQTSLFLCNPAAQTWVSIPMPDCVKDNNRSFHVLLQCNEGCSEFPDHYVLIIVASDGSWSSRLCAVTYSPEERVWKDCGIVEAGSREIDQNTPPVYIDGTVYLMTDCFPYLSRSSPFYRPYIVAYETKNSASRFLKIPKAARKGIHDQSCQLRIFKWNSGSESSICLVRLRKSVFSVWKLVDSDFSRWKHILKMRAVAMGIKEPQLTIAGFTVINGNSLLIATNKKIYRFKLAGGVTERKVVEVCGHTHCGKSVVLHSYSNTLRPCGHGAVPVFLPPI</sequence>